<organism evidence="2 3">
    <name type="scientific">Aporhodopirellula aestuarii</name>
    <dbReference type="NCBI Taxonomy" id="2950107"/>
    <lineage>
        <taxon>Bacteria</taxon>
        <taxon>Pseudomonadati</taxon>
        <taxon>Planctomycetota</taxon>
        <taxon>Planctomycetia</taxon>
        <taxon>Pirellulales</taxon>
        <taxon>Pirellulaceae</taxon>
        <taxon>Aporhodopirellula</taxon>
    </lineage>
</organism>
<feature type="transmembrane region" description="Helical" evidence="1">
    <location>
        <begin position="35"/>
        <end position="55"/>
    </location>
</feature>
<proteinExistence type="predicted"/>
<accession>A0ABT0TY10</accession>
<feature type="transmembrane region" description="Helical" evidence="1">
    <location>
        <begin position="194"/>
        <end position="216"/>
    </location>
</feature>
<evidence type="ECO:0000313" key="2">
    <source>
        <dbReference type="EMBL" id="MCM2369479.1"/>
    </source>
</evidence>
<evidence type="ECO:0000313" key="3">
    <source>
        <dbReference type="Proteomes" id="UP001202961"/>
    </source>
</evidence>
<feature type="transmembrane region" description="Helical" evidence="1">
    <location>
        <begin position="258"/>
        <end position="282"/>
    </location>
</feature>
<feature type="transmembrane region" description="Helical" evidence="1">
    <location>
        <begin position="61"/>
        <end position="77"/>
    </location>
</feature>
<gene>
    <name evidence="2" type="ORF">NB063_02470</name>
</gene>
<keyword evidence="1" id="KW-0472">Membrane</keyword>
<reference evidence="2 3" key="1">
    <citation type="journal article" date="2022" name="Syst. Appl. Microbiol.">
        <title>Rhodopirellula aestuarii sp. nov., a novel member of the genus Rhodopirellula isolated from brackish sediments collected in the Tagus River estuary, Portugal.</title>
        <authorList>
            <person name="Vitorino I.R."/>
            <person name="Klimek D."/>
            <person name="Calusinska M."/>
            <person name="Lobo-da-Cunha A."/>
            <person name="Vasconcelos V."/>
            <person name="Lage O.M."/>
        </authorList>
    </citation>
    <scope>NUCLEOTIDE SEQUENCE [LARGE SCALE GENOMIC DNA]</scope>
    <source>
        <strain evidence="2 3">ICT_H3.1</strain>
    </source>
</reference>
<feature type="transmembrane region" description="Helical" evidence="1">
    <location>
        <begin position="222"/>
        <end position="246"/>
    </location>
</feature>
<dbReference type="RefSeq" id="WP_250927144.1">
    <property type="nucleotide sequence ID" value="NZ_JAMQBK010000008.1"/>
</dbReference>
<evidence type="ECO:0000256" key="1">
    <source>
        <dbReference type="SAM" id="Phobius"/>
    </source>
</evidence>
<keyword evidence="1" id="KW-1133">Transmembrane helix</keyword>
<sequence length="346" mass="38897">MAITEKSDTIHLSGQFSRQDHSQVSRLIIPLSKRIVVHGAVLLLVALVLSAFRPIPPRGPIAFVAFVALYFLIWWRLQRRRFSSQQANREHTHIEINNGGVLVRAVDQETRFAASVFKTVTRDDRFIVLRGREPGGLPIVVLPKSWCPTASDWSSVERIVATWFPLATSSFTTESARRVRREHLPAEIALKRSVLLLLALSLIITLVAFVVPFQAANANVPWLVIFFRVQSGIVTAVCFLVAWGVRRGAAWSRVPLQVLAYLCFPLFPIGTALGARILYLLMPGSEPRLLTTEYEQIVRVAGPMKLQDESHIRSVRWIAFMLACVVLIIGLVYLISLIPEDIRHNL</sequence>
<dbReference type="Proteomes" id="UP001202961">
    <property type="component" value="Unassembled WGS sequence"/>
</dbReference>
<dbReference type="EMBL" id="JAMQBK010000008">
    <property type="protein sequence ID" value="MCM2369479.1"/>
    <property type="molecule type" value="Genomic_DNA"/>
</dbReference>
<keyword evidence="1" id="KW-0812">Transmembrane</keyword>
<comment type="caution">
    <text evidence="2">The sequence shown here is derived from an EMBL/GenBank/DDBJ whole genome shotgun (WGS) entry which is preliminary data.</text>
</comment>
<keyword evidence="3" id="KW-1185">Reference proteome</keyword>
<protein>
    <submittedName>
        <fullName evidence="2">Uncharacterized protein</fullName>
    </submittedName>
</protein>
<name>A0ABT0TY10_9BACT</name>
<feature type="transmembrane region" description="Helical" evidence="1">
    <location>
        <begin position="317"/>
        <end position="338"/>
    </location>
</feature>